<name>A0A0B4X6F1_9HYPH</name>
<dbReference type="HOGENOM" id="CLU_2773033_0_0_5"/>
<reference evidence="1 2" key="1">
    <citation type="submission" date="2013-11" db="EMBL/GenBank/DDBJ databases">
        <title>Complete genome sequence of Rhizobium gallicum bv. gallicum R602.</title>
        <authorList>
            <person name="Bustos P."/>
            <person name="Santamaria R.I."/>
            <person name="Lozano L."/>
            <person name="Acosta J.L."/>
            <person name="Ormeno-Orrillo E."/>
            <person name="Rogel M.A."/>
            <person name="Romero D."/>
            <person name="Cevallos M.A."/>
            <person name="Martinez-Romero E."/>
            <person name="Gonzalez V."/>
        </authorList>
    </citation>
    <scope>NUCLEOTIDE SEQUENCE [LARGE SCALE GENOMIC DNA]</scope>
    <source>
        <strain evidence="1 2">R602</strain>
        <plasmid evidence="1 2">pRgalR602b</plasmid>
    </source>
</reference>
<sequence>MHPHHGWIAAHFGLIVAMPYYVEDYPDMIEPAYIATDFTGARRGAMISGITSLGKWRAFAACSARRHFC</sequence>
<dbReference type="Proteomes" id="UP000031368">
    <property type="component" value="Plasmid pRgalR602b"/>
</dbReference>
<evidence type="ECO:0000313" key="1">
    <source>
        <dbReference type="EMBL" id="AJD43664.1"/>
    </source>
</evidence>
<gene>
    <name evidence="1" type="ORF">RGR602_PB00125</name>
</gene>
<proteinExistence type="predicted"/>
<dbReference type="AlphaFoldDB" id="A0A0B4X6F1"/>
<accession>A0A0B4X6F1</accession>
<keyword evidence="1" id="KW-0614">Plasmid</keyword>
<keyword evidence="2" id="KW-1185">Reference proteome</keyword>
<evidence type="ECO:0000313" key="2">
    <source>
        <dbReference type="Proteomes" id="UP000031368"/>
    </source>
</evidence>
<dbReference type="EMBL" id="CP006879">
    <property type="protein sequence ID" value="AJD43664.1"/>
    <property type="molecule type" value="Genomic_DNA"/>
</dbReference>
<protein>
    <submittedName>
        <fullName evidence="1">Uncharacterized protein</fullName>
    </submittedName>
</protein>
<geneLocation type="plasmid" evidence="1 2">
    <name>pRgalR602b</name>
</geneLocation>
<organism evidence="1 2">
    <name type="scientific">Rhizobium gallicum bv. gallicum R602sp</name>
    <dbReference type="NCBI Taxonomy" id="1041138"/>
    <lineage>
        <taxon>Bacteria</taxon>
        <taxon>Pseudomonadati</taxon>
        <taxon>Pseudomonadota</taxon>
        <taxon>Alphaproteobacteria</taxon>
        <taxon>Hyphomicrobiales</taxon>
        <taxon>Rhizobiaceae</taxon>
        <taxon>Rhizobium/Agrobacterium group</taxon>
        <taxon>Rhizobium</taxon>
    </lineage>
</organism>
<dbReference type="KEGG" id="rga:RGR602_PB00125"/>